<evidence type="ECO:0000256" key="6">
    <source>
        <dbReference type="PROSITE-ProRule" id="PRU00560"/>
    </source>
</evidence>
<name>A0A317CRR2_9GAMM</name>
<dbReference type="GO" id="GO:0005524">
    <property type="term" value="F:ATP binding"/>
    <property type="evidence" value="ECO:0007669"/>
    <property type="project" value="UniProtKB-UniRule"/>
</dbReference>
<dbReference type="PANTHER" id="PTHR11070">
    <property type="entry name" value="UVRD / RECB / PCRA DNA HELICASE FAMILY MEMBER"/>
    <property type="match status" value="1"/>
</dbReference>
<dbReference type="InterPro" id="IPR000212">
    <property type="entry name" value="DNA_helicase_UvrD/REP"/>
</dbReference>
<evidence type="ECO:0000256" key="1">
    <source>
        <dbReference type="ARBA" id="ARBA00022741"/>
    </source>
</evidence>
<feature type="domain" description="UvrD-like helicase ATP-binding" evidence="7">
    <location>
        <begin position="202"/>
        <end position="467"/>
    </location>
</feature>
<keyword evidence="2 6" id="KW-0378">Hydrolase</keyword>
<organism evidence="8 9">
    <name type="scientific">Leucothrix pacifica</name>
    <dbReference type="NCBI Taxonomy" id="1247513"/>
    <lineage>
        <taxon>Bacteria</taxon>
        <taxon>Pseudomonadati</taxon>
        <taxon>Pseudomonadota</taxon>
        <taxon>Gammaproteobacteria</taxon>
        <taxon>Thiotrichales</taxon>
        <taxon>Thiotrichaceae</taxon>
        <taxon>Leucothrix</taxon>
    </lineage>
</organism>
<dbReference type="Pfam" id="PF00580">
    <property type="entry name" value="UvrD-helicase"/>
    <property type="match status" value="1"/>
</dbReference>
<accession>A0A317CRR2</accession>
<dbReference type="GO" id="GO:0016787">
    <property type="term" value="F:hydrolase activity"/>
    <property type="evidence" value="ECO:0007669"/>
    <property type="project" value="UniProtKB-UniRule"/>
</dbReference>
<keyword evidence="1 6" id="KW-0547">Nucleotide-binding</keyword>
<dbReference type="PROSITE" id="PS51198">
    <property type="entry name" value="UVRD_HELICASE_ATP_BIND"/>
    <property type="match status" value="1"/>
</dbReference>
<evidence type="ECO:0000313" key="9">
    <source>
        <dbReference type="Proteomes" id="UP000245539"/>
    </source>
</evidence>
<keyword evidence="9" id="KW-1185">Reference proteome</keyword>
<keyword evidence="3 6" id="KW-0347">Helicase</keyword>
<dbReference type="InterPro" id="IPR027417">
    <property type="entry name" value="P-loop_NTPase"/>
</dbReference>
<dbReference type="AlphaFoldDB" id="A0A317CRR2"/>
<evidence type="ECO:0000256" key="4">
    <source>
        <dbReference type="ARBA" id="ARBA00022840"/>
    </source>
</evidence>
<dbReference type="Gene3D" id="3.40.50.300">
    <property type="entry name" value="P-loop containing nucleotide triphosphate hydrolases"/>
    <property type="match status" value="2"/>
</dbReference>
<keyword evidence="4 6" id="KW-0067">ATP-binding</keyword>
<evidence type="ECO:0000256" key="3">
    <source>
        <dbReference type="ARBA" id="ARBA00022806"/>
    </source>
</evidence>
<evidence type="ECO:0000256" key="5">
    <source>
        <dbReference type="ARBA" id="ARBA00034923"/>
    </source>
</evidence>
<dbReference type="OrthoDB" id="7066673at2"/>
<dbReference type="SUPFAM" id="SSF52540">
    <property type="entry name" value="P-loop containing nucleoside triphosphate hydrolases"/>
    <property type="match status" value="1"/>
</dbReference>
<dbReference type="InterPro" id="IPR014016">
    <property type="entry name" value="UvrD-like_ATP-bd"/>
</dbReference>
<dbReference type="GO" id="GO:0043138">
    <property type="term" value="F:3'-5' DNA helicase activity"/>
    <property type="evidence" value="ECO:0007669"/>
    <property type="project" value="TreeGrafter"/>
</dbReference>
<dbReference type="GO" id="GO:0000725">
    <property type="term" value="P:recombinational repair"/>
    <property type="evidence" value="ECO:0007669"/>
    <property type="project" value="TreeGrafter"/>
</dbReference>
<dbReference type="PANTHER" id="PTHR11070:SF2">
    <property type="entry name" value="ATP-DEPENDENT DNA HELICASE SRS2"/>
    <property type="match status" value="1"/>
</dbReference>
<reference evidence="8 9" key="1">
    <citation type="submission" date="2018-05" db="EMBL/GenBank/DDBJ databases">
        <title>Leucothrix arctica sp. nov., isolated from Arctic seawater.</title>
        <authorList>
            <person name="Choi A."/>
            <person name="Baek K."/>
        </authorList>
    </citation>
    <scope>NUCLEOTIDE SEQUENCE [LARGE SCALE GENOMIC DNA]</scope>
    <source>
        <strain evidence="8 9">JCM 18388</strain>
    </source>
</reference>
<protein>
    <recommendedName>
        <fullName evidence="5">DNA 3'-5' helicase II</fullName>
    </recommendedName>
</protein>
<dbReference type="EMBL" id="QGKM01000005">
    <property type="protein sequence ID" value="PWR00224.1"/>
    <property type="molecule type" value="Genomic_DNA"/>
</dbReference>
<comment type="caution">
    <text evidence="8">The sequence shown here is derived from an EMBL/GenBank/DDBJ whole genome shotgun (WGS) entry which is preliminary data.</text>
</comment>
<feature type="binding site" evidence="6">
    <location>
        <begin position="223"/>
        <end position="230"/>
    </location>
    <ligand>
        <name>ATP</name>
        <dbReference type="ChEBI" id="CHEBI:30616"/>
    </ligand>
</feature>
<proteinExistence type="predicted"/>
<evidence type="ECO:0000256" key="2">
    <source>
        <dbReference type="ARBA" id="ARBA00022801"/>
    </source>
</evidence>
<dbReference type="GO" id="GO:0003677">
    <property type="term" value="F:DNA binding"/>
    <property type="evidence" value="ECO:0007669"/>
    <property type="project" value="InterPro"/>
</dbReference>
<evidence type="ECO:0000313" key="8">
    <source>
        <dbReference type="EMBL" id="PWR00224.1"/>
    </source>
</evidence>
<gene>
    <name evidence="8" type="ORF">DKW60_03540</name>
</gene>
<dbReference type="Proteomes" id="UP000245539">
    <property type="component" value="Unassembled WGS sequence"/>
</dbReference>
<evidence type="ECO:0000259" key="7">
    <source>
        <dbReference type="PROSITE" id="PS51198"/>
    </source>
</evidence>
<sequence>MPRGPNQNMALIIPEDSLTASYPGPELHESVQQLSEEFVARQQLSSDINVTGLRYWVSHDKRSVLIATLPEETFGTSFVDHQLLHQHPLVFELIQERNALLPELLQEHASRLLPILLILPDNLKIKQTIQLKEQGLLAIGGIALEGALPAVLSKYIGMAASEQVNKIIRSRFNPQLRLDKQQKQTEENKLATLLPDVEQELSMTSDWDITTSSLPYSLRLILGSSGSGKSTVLINRAAMLVDKYPRAKILVLTHNKAISNELKQQLTNIGKKTHGIQCLPFLEWCRKLLGGTRQFVYEDQETELFDLMIKRHFEETGLSRFGLIKEINFIKDRMIETEAEYLATLRSGQSLALSNPVRKRIWQAMVEVDTHLKDRNSHLWADAPAILLKEFEEGKTFEPFQHILIDEAQYFAPSWIKVIKHALANESQLFLTSDPDQGFYNRSLEWKETGLDFRGRTIRLKHHYRCSPAISRVVDTLWLHRLMEQAQHPLYSINHIDPIQPEDHPQLLHFPTQEDQKTRLFSEINQLLKQDYKPGDILVLNADKQSTRFMAQDIREALNIKATTLTGSMSMDTENLRLCDLEAATGIESKIVFITGLEKLFDMEADNKVSERERHSLRITNTHLLHMAMTRASEKLYLLLTTNTIPEAFNIEGLDIPTLSTTDRAPVMYINQ</sequence>